<dbReference type="InterPro" id="IPR022742">
    <property type="entry name" value="Hydrolase_4"/>
</dbReference>
<dbReference type="EMBL" id="GL833172">
    <property type="protein sequence ID" value="EGB03419.1"/>
    <property type="molecule type" value="Genomic_DNA"/>
</dbReference>
<dbReference type="RefSeq" id="XP_009041890.1">
    <property type="nucleotide sequence ID" value="XM_009043642.1"/>
</dbReference>
<evidence type="ECO:0000313" key="3">
    <source>
        <dbReference type="Proteomes" id="UP000002729"/>
    </source>
</evidence>
<dbReference type="Proteomes" id="UP000002729">
    <property type="component" value="Unassembled WGS sequence"/>
</dbReference>
<dbReference type="SUPFAM" id="SSF53474">
    <property type="entry name" value="alpha/beta-Hydrolases"/>
    <property type="match status" value="1"/>
</dbReference>
<dbReference type="InParanoid" id="F0YNA8"/>
<evidence type="ECO:0000259" key="1">
    <source>
        <dbReference type="Pfam" id="PF12146"/>
    </source>
</evidence>
<dbReference type="InterPro" id="IPR029058">
    <property type="entry name" value="AB_hydrolase_fold"/>
</dbReference>
<dbReference type="OrthoDB" id="10249433at2759"/>
<keyword evidence="3" id="KW-1185">Reference proteome</keyword>
<proteinExistence type="predicted"/>
<dbReference type="AlphaFoldDB" id="F0YNA8"/>
<dbReference type="PANTHER" id="PTHR43358">
    <property type="entry name" value="ALPHA/BETA-HYDROLASE"/>
    <property type="match status" value="1"/>
</dbReference>
<dbReference type="GeneID" id="20228852"/>
<name>F0YNA8_AURAN</name>
<organism evidence="3">
    <name type="scientific">Aureococcus anophagefferens</name>
    <name type="common">Harmful bloom alga</name>
    <dbReference type="NCBI Taxonomy" id="44056"/>
    <lineage>
        <taxon>Eukaryota</taxon>
        <taxon>Sar</taxon>
        <taxon>Stramenopiles</taxon>
        <taxon>Ochrophyta</taxon>
        <taxon>Pelagophyceae</taxon>
        <taxon>Pelagomonadales</taxon>
        <taxon>Pelagomonadaceae</taxon>
        <taxon>Aureococcus</taxon>
    </lineage>
</organism>
<dbReference type="eggNOG" id="KOG1552">
    <property type="taxonomic scope" value="Eukaryota"/>
</dbReference>
<dbReference type="Gene3D" id="3.40.50.1820">
    <property type="entry name" value="alpha/beta hydrolase"/>
    <property type="match status" value="1"/>
</dbReference>
<protein>
    <recommendedName>
        <fullName evidence="1">Serine aminopeptidase S33 domain-containing protein</fullName>
    </recommendedName>
</protein>
<gene>
    <name evidence="2" type="ORF">AURANDRAFT_72733</name>
</gene>
<evidence type="ECO:0000313" key="2">
    <source>
        <dbReference type="EMBL" id="EGB03419.1"/>
    </source>
</evidence>
<dbReference type="KEGG" id="aaf:AURANDRAFT_72733"/>
<accession>F0YNA8</accession>
<feature type="domain" description="Serine aminopeptidase S33" evidence="1">
    <location>
        <begin position="105"/>
        <end position="283"/>
    </location>
</feature>
<reference evidence="2 3" key="1">
    <citation type="journal article" date="2011" name="Proc. Natl. Acad. Sci. U.S.A.">
        <title>Niche of harmful alga Aureococcus anophagefferens revealed through ecogenomics.</title>
        <authorList>
            <person name="Gobler C.J."/>
            <person name="Berry D.L."/>
            <person name="Dyhrman S.T."/>
            <person name="Wilhelm S.W."/>
            <person name="Salamov A."/>
            <person name="Lobanov A.V."/>
            <person name="Zhang Y."/>
            <person name="Collier J.L."/>
            <person name="Wurch L.L."/>
            <person name="Kustka A.B."/>
            <person name="Dill B.D."/>
            <person name="Shah M."/>
            <person name="VerBerkmoes N.C."/>
            <person name="Kuo A."/>
            <person name="Terry A."/>
            <person name="Pangilinan J."/>
            <person name="Lindquist E.A."/>
            <person name="Lucas S."/>
            <person name="Paulsen I.T."/>
            <person name="Hattenrath-Lehmann T.K."/>
            <person name="Talmage S.C."/>
            <person name="Walker E.A."/>
            <person name="Koch F."/>
            <person name="Burson A.M."/>
            <person name="Marcoval M.A."/>
            <person name="Tang Y.Z."/>
            <person name="Lecleir G.R."/>
            <person name="Coyne K.J."/>
            <person name="Berg G.M."/>
            <person name="Bertrand E.M."/>
            <person name="Saito M.A."/>
            <person name="Gladyshev V.N."/>
            <person name="Grigoriev I.V."/>
        </authorList>
    </citation>
    <scope>NUCLEOTIDE SEQUENCE [LARGE SCALE GENOMIC DNA]</scope>
    <source>
        <strain evidence="3">CCMP 1984</strain>
    </source>
</reference>
<dbReference type="PANTHER" id="PTHR43358:SF4">
    <property type="entry name" value="ALPHA_BETA HYDROLASE FOLD-1 DOMAIN-CONTAINING PROTEIN"/>
    <property type="match status" value="1"/>
</dbReference>
<sequence length="651" mass="72773">MADLKSMTFVQQVRQAYEQVVAAIIRPPRTSYEPRHLGPRLFEFLGRSFERRDFVVLNSRGHTLVCSRWQPTNFRARMLPTLIFMHGNASARVEALPQLSVCLSLGIAVVSFDFSGSGLSEGEYVTLGAWERLDIRAIVAYLREEGATSTIAFWGRSMGAVAALLYADEDNMLDAMVLDSPFASLRMLAEELVHRATSGSSIKIPGFAIAAVLRLVRSTIRKRAKVDINEIVRSHSPKTFLCYKSCTQAAIDHVARMYVPALFCVVRSDSFISNRHSDLLHANYAGLPLRLMAITMKFAPRQCMYSFCVTCCCLLGNRQCRFLSAPAVVQTDTHGEQATGMGKELVDDCGRGPEPAQSNLRLGYPSTPGDRQKKQRAHMPICRFAAKAQRKNQRKNQLGRLVTEGVDRRYAWYLCFIPEQGIHFKLRPVEPQPEPEPEPQPDLGEGDIVIMMVTLEGYDHKVEGIVKSANKETVTVRFYADDAEMDFDRHDKDVELVRKTLSREALAKEAYGVRPDSSRKGLTGVDREHSHGVVDFGGDVRQVRPLDLVPAPHLARRAWLEASSAPSYSFRGTLNDFFEDNDERGLRFAEHGRVASFGVQCGCLGAYDRPSFLRWTPRAGMSMYVRVAGKLCGIGRVTMGHKGRAFMYGDG</sequence>
<dbReference type="Pfam" id="PF12146">
    <property type="entry name" value="Hydrolase_4"/>
    <property type="match status" value="1"/>
</dbReference>
<dbReference type="InterPro" id="IPR052920">
    <property type="entry name" value="DNA-binding_regulatory"/>
</dbReference>